<feature type="compositionally biased region" description="Basic and acidic residues" evidence="1">
    <location>
        <begin position="102"/>
        <end position="131"/>
    </location>
</feature>
<dbReference type="EMBL" id="VSWC01000119">
    <property type="protein sequence ID" value="KAA1083035.1"/>
    <property type="molecule type" value="Genomic_DNA"/>
</dbReference>
<reference evidence="2 3" key="1">
    <citation type="submission" date="2019-05" db="EMBL/GenBank/DDBJ databases">
        <title>Emergence of the Ug99 lineage of the wheat stem rust pathogen through somatic hybridization.</title>
        <authorList>
            <person name="Li F."/>
            <person name="Upadhyaya N.M."/>
            <person name="Sperschneider J."/>
            <person name="Matny O."/>
            <person name="Nguyen-Phuc H."/>
            <person name="Mago R."/>
            <person name="Raley C."/>
            <person name="Miller M.E."/>
            <person name="Silverstein K.A.T."/>
            <person name="Henningsen E."/>
            <person name="Hirsch C.D."/>
            <person name="Visser B."/>
            <person name="Pretorius Z.A."/>
            <person name="Steffenson B.J."/>
            <person name="Schwessinger B."/>
            <person name="Dodds P.N."/>
            <person name="Figueroa M."/>
        </authorList>
    </citation>
    <scope>NUCLEOTIDE SEQUENCE [LARGE SCALE GENOMIC DNA]</scope>
    <source>
        <strain evidence="2">21-0</strain>
    </source>
</reference>
<feature type="region of interest" description="Disordered" evidence="1">
    <location>
        <begin position="94"/>
        <end position="131"/>
    </location>
</feature>
<dbReference type="Proteomes" id="UP000324748">
    <property type="component" value="Unassembled WGS sequence"/>
</dbReference>
<organism evidence="2 3">
    <name type="scientific">Puccinia graminis f. sp. tritici</name>
    <dbReference type="NCBI Taxonomy" id="56615"/>
    <lineage>
        <taxon>Eukaryota</taxon>
        <taxon>Fungi</taxon>
        <taxon>Dikarya</taxon>
        <taxon>Basidiomycota</taxon>
        <taxon>Pucciniomycotina</taxon>
        <taxon>Pucciniomycetes</taxon>
        <taxon>Pucciniales</taxon>
        <taxon>Pucciniaceae</taxon>
        <taxon>Puccinia</taxon>
    </lineage>
</organism>
<gene>
    <name evidence="2" type="ORF">PGT21_023553</name>
</gene>
<protein>
    <submittedName>
        <fullName evidence="2">Uncharacterized protein</fullName>
    </submittedName>
</protein>
<name>A0A5B0N1C3_PUCGR</name>
<keyword evidence="3" id="KW-1185">Reference proteome</keyword>
<evidence type="ECO:0000313" key="2">
    <source>
        <dbReference type="EMBL" id="KAA1083035.1"/>
    </source>
</evidence>
<evidence type="ECO:0000256" key="1">
    <source>
        <dbReference type="SAM" id="MobiDB-lite"/>
    </source>
</evidence>
<evidence type="ECO:0000313" key="3">
    <source>
        <dbReference type="Proteomes" id="UP000324748"/>
    </source>
</evidence>
<accession>A0A5B0N1C3</accession>
<comment type="caution">
    <text evidence="2">The sequence shown here is derived from an EMBL/GenBank/DDBJ whole genome shotgun (WGS) entry which is preliminary data.</text>
</comment>
<proteinExistence type="predicted"/>
<dbReference type="AlphaFoldDB" id="A0A5B0N1C3"/>
<sequence>MVIEDSEVYTADLFIAKAPHKRVNSSQTNSLDAVEPGTDRAAISYEVITEHFARPWGYLAMLQAGGCFTCGTWMFDVHVRLKRCIPPWPIILSLPSVTPVPDSERGTEAEESESDRHDLNDLDNHRHPSAS</sequence>